<evidence type="ECO:0000313" key="3">
    <source>
        <dbReference type="Proteomes" id="UP000324832"/>
    </source>
</evidence>
<accession>A0A5E4QDF0</accession>
<evidence type="ECO:0000256" key="1">
    <source>
        <dbReference type="SAM" id="MobiDB-lite"/>
    </source>
</evidence>
<dbReference type="AlphaFoldDB" id="A0A5E4QDF0"/>
<evidence type="ECO:0000313" key="2">
    <source>
        <dbReference type="EMBL" id="VVC96318.1"/>
    </source>
</evidence>
<reference evidence="2 3" key="1">
    <citation type="submission" date="2017-07" db="EMBL/GenBank/DDBJ databases">
        <authorList>
            <person name="Talla V."/>
            <person name="Backstrom N."/>
        </authorList>
    </citation>
    <scope>NUCLEOTIDE SEQUENCE [LARGE SCALE GENOMIC DNA]</scope>
</reference>
<protein>
    <submittedName>
        <fullName evidence="2">Uncharacterized protein</fullName>
    </submittedName>
</protein>
<sequence>MDDCSNFFDDLQCDMGHSESKGAKKRDKSVSGGKQSRGVATSFHGRSAGRRGVVWSIYTSCATQKGDVWATITN</sequence>
<proteinExistence type="predicted"/>
<keyword evidence="3" id="KW-1185">Reference proteome</keyword>
<dbReference type="Proteomes" id="UP000324832">
    <property type="component" value="Unassembled WGS sequence"/>
</dbReference>
<organism evidence="2 3">
    <name type="scientific">Leptidea sinapis</name>
    <dbReference type="NCBI Taxonomy" id="189913"/>
    <lineage>
        <taxon>Eukaryota</taxon>
        <taxon>Metazoa</taxon>
        <taxon>Ecdysozoa</taxon>
        <taxon>Arthropoda</taxon>
        <taxon>Hexapoda</taxon>
        <taxon>Insecta</taxon>
        <taxon>Pterygota</taxon>
        <taxon>Neoptera</taxon>
        <taxon>Endopterygota</taxon>
        <taxon>Lepidoptera</taxon>
        <taxon>Glossata</taxon>
        <taxon>Ditrysia</taxon>
        <taxon>Papilionoidea</taxon>
        <taxon>Pieridae</taxon>
        <taxon>Dismorphiinae</taxon>
        <taxon>Leptidea</taxon>
    </lineage>
</organism>
<gene>
    <name evidence="2" type="ORF">LSINAPIS_LOCUS7848</name>
</gene>
<feature type="region of interest" description="Disordered" evidence="1">
    <location>
        <begin position="11"/>
        <end position="44"/>
    </location>
</feature>
<name>A0A5E4QDF0_9NEOP</name>
<dbReference type="EMBL" id="FZQP02002669">
    <property type="protein sequence ID" value="VVC96318.1"/>
    <property type="molecule type" value="Genomic_DNA"/>
</dbReference>